<comment type="caution">
    <text evidence="1">The sequence shown here is derived from an EMBL/GenBank/DDBJ whole genome shotgun (WGS) entry which is preliminary data.</text>
</comment>
<protein>
    <submittedName>
        <fullName evidence="1">Uncharacterized protein</fullName>
    </submittedName>
</protein>
<dbReference type="Proteomes" id="UP001064048">
    <property type="component" value="Chromosome 12"/>
</dbReference>
<keyword evidence="2" id="KW-1185">Reference proteome</keyword>
<sequence length="59" mass="6212">MVDKVNNEPLSLAKAKRDGIKMAKLPLDRFEGSAMSANGTTGGGGVIGRDGEYASSWKQ</sequence>
<proteinExistence type="predicted"/>
<gene>
    <name evidence="1" type="ORF">MSG28_007414</name>
</gene>
<evidence type="ECO:0000313" key="2">
    <source>
        <dbReference type="Proteomes" id="UP001064048"/>
    </source>
</evidence>
<organism evidence="1 2">
    <name type="scientific">Choristoneura fumiferana</name>
    <name type="common">Spruce budworm moth</name>
    <name type="synonym">Archips fumiferana</name>
    <dbReference type="NCBI Taxonomy" id="7141"/>
    <lineage>
        <taxon>Eukaryota</taxon>
        <taxon>Metazoa</taxon>
        <taxon>Ecdysozoa</taxon>
        <taxon>Arthropoda</taxon>
        <taxon>Hexapoda</taxon>
        <taxon>Insecta</taxon>
        <taxon>Pterygota</taxon>
        <taxon>Neoptera</taxon>
        <taxon>Endopterygota</taxon>
        <taxon>Lepidoptera</taxon>
        <taxon>Glossata</taxon>
        <taxon>Ditrysia</taxon>
        <taxon>Tortricoidea</taxon>
        <taxon>Tortricidae</taxon>
        <taxon>Tortricinae</taxon>
        <taxon>Choristoneura</taxon>
    </lineage>
</organism>
<reference evidence="1 2" key="1">
    <citation type="journal article" date="2022" name="Genome Biol. Evol.">
        <title>The Spruce Budworm Genome: Reconstructing the Evolutionary History of Antifreeze Proteins.</title>
        <authorList>
            <person name="Beliveau C."/>
            <person name="Gagne P."/>
            <person name="Picq S."/>
            <person name="Vernygora O."/>
            <person name="Keeling C.I."/>
            <person name="Pinkney K."/>
            <person name="Doucet D."/>
            <person name="Wen F."/>
            <person name="Johnston J.S."/>
            <person name="Maaroufi H."/>
            <person name="Boyle B."/>
            <person name="Laroche J."/>
            <person name="Dewar K."/>
            <person name="Juretic N."/>
            <person name="Blackburn G."/>
            <person name="Nisole A."/>
            <person name="Brunet B."/>
            <person name="Brandao M."/>
            <person name="Lumley L."/>
            <person name="Duan J."/>
            <person name="Quan G."/>
            <person name="Lucarotti C.J."/>
            <person name="Roe A.D."/>
            <person name="Sperling F.A.H."/>
            <person name="Levesque R.C."/>
            <person name="Cusson M."/>
        </authorList>
    </citation>
    <scope>NUCLEOTIDE SEQUENCE [LARGE SCALE GENOMIC DNA]</scope>
    <source>
        <strain evidence="1">Glfc:IPQL:Cfum</strain>
    </source>
</reference>
<name>A0ACC0JXE8_CHOFU</name>
<dbReference type="EMBL" id="CM046112">
    <property type="protein sequence ID" value="KAI8428716.1"/>
    <property type="molecule type" value="Genomic_DNA"/>
</dbReference>
<evidence type="ECO:0000313" key="1">
    <source>
        <dbReference type="EMBL" id="KAI8428716.1"/>
    </source>
</evidence>
<accession>A0ACC0JXE8</accession>